<feature type="compositionally biased region" description="Low complexity" evidence="2">
    <location>
        <begin position="1"/>
        <end position="15"/>
    </location>
</feature>
<proteinExistence type="predicted"/>
<dbReference type="STRING" id="411945.GA0061102_1001302"/>
<evidence type="ECO:0000313" key="3">
    <source>
        <dbReference type="EMBL" id="SCB09082.1"/>
    </source>
</evidence>
<accession>A0A1C3U110</accession>
<dbReference type="RefSeq" id="WP_092843346.1">
    <property type="nucleotide sequence ID" value="NZ_FMAH01000001.1"/>
</dbReference>
<dbReference type="AlphaFoldDB" id="A0A1C3U110"/>
<evidence type="ECO:0000256" key="1">
    <source>
        <dbReference type="ARBA" id="ARBA00022801"/>
    </source>
</evidence>
<evidence type="ECO:0000256" key="2">
    <source>
        <dbReference type="SAM" id="MobiDB-lite"/>
    </source>
</evidence>
<name>A0A1C3U110_9HYPH</name>
<dbReference type="PANTHER" id="PTHR35561:SF1">
    <property type="entry name" value="RNA 2',3'-CYCLIC PHOSPHODIESTERASE"/>
    <property type="match status" value="1"/>
</dbReference>
<feature type="region of interest" description="Disordered" evidence="2">
    <location>
        <begin position="1"/>
        <end position="21"/>
    </location>
</feature>
<dbReference type="Proteomes" id="UP000199435">
    <property type="component" value="Unassembled WGS sequence"/>
</dbReference>
<dbReference type="InterPro" id="IPR004175">
    <property type="entry name" value="RNA_CPDase"/>
</dbReference>
<keyword evidence="3" id="KW-0436">Ligase</keyword>
<dbReference type="Gene3D" id="3.90.1140.10">
    <property type="entry name" value="Cyclic phosphodiesterase"/>
    <property type="match status" value="1"/>
</dbReference>
<dbReference type="InterPro" id="IPR009097">
    <property type="entry name" value="Cyclic_Pdiesterase"/>
</dbReference>
<dbReference type="Pfam" id="PF13563">
    <property type="entry name" value="2_5_RNA_ligase2"/>
    <property type="match status" value="1"/>
</dbReference>
<gene>
    <name evidence="3" type="ORF">GA0061102_1001302</name>
</gene>
<dbReference type="SUPFAM" id="SSF55144">
    <property type="entry name" value="LigT-like"/>
    <property type="match status" value="1"/>
</dbReference>
<dbReference type="PANTHER" id="PTHR35561">
    <property type="entry name" value="RNA 2',3'-CYCLIC PHOSPHODIESTERASE"/>
    <property type="match status" value="1"/>
</dbReference>
<keyword evidence="1" id="KW-0378">Hydrolase</keyword>
<reference evidence="4" key="1">
    <citation type="submission" date="2016-08" db="EMBL/GenBank/DDBJ databases">
        <authorList>
            <person name="Varghese N."/>
            <person name="Submissions Spin"/>
        </authorList>
    </citation>
    <scope>NUCLEOTIDE SEQUENCE [LARGE SCALE GENOMIC DNA]</scope>
    <source>
        <strain evidence="4">HAMBI 2971</strain>
    </source>
</reference>
<protein>
    <submittedName>
        <fullName evidence="3">2'-5' RNA ligase</fullName>
    </submittedName>
</protein>
<dbReference type="OrthoDB" id="7770344at2"/>
<sequence>MKNNGQLSLNLSGGSRSRAPPPVDQGPISELYFAILPDAESAARSHELAGNFHRQYRFFAKPRRADLLHVTLYTIGSFRCLPEETAFAAMEAASRVRKPSCPVVFDRAVSFGNGDNRPLVLWNKNGNAELKAIYQELVDAMRLTGIAPTKEKPVEPHMTLLYQGRIVPDIMLEEPVSWTAKDFVLINSLQGESIHQHLCYWTLRD</sequence>
<evidence type="ECO:0000313" key="4">
    <source>
        <dbReference type="Proteomes" id="UP000199435"/>
    </source>
</evidence>
<organism evidence="3 4">
    <name type="scientific">Rhizobium miluonense</name>
    <dbReference type="NCBI Taxonomy" id="411945"/>
    <lineage>
        <taxon>Bacteria</taxon>
        <taxon>Pseudomonadati</taxon>
        <taxon>Pseudomonadota</taxon>
        <taxon>Alphaproteobacteria</taxon>
        <taxon>Hyphomicrobiales</taxon>
        <taxon>Rhizobiaceae</taxon>
        <taxon>Rhizobium/Agrobacterium group</taxon>
        <taxon>Rhizobium</taxon>
    </lineage>
</organism>
<dbReference type="GO" id="GO:0004113">
    <property type="term" value="F:2',3'-cyclic-nucleotide 3'-phosphodiesterase activity"/>
    <property type="evidence" value="ECO:0007669"/>
    <property type="project" value="InterPro"/>
</dbReference>
<dbReference type="GO" id="GO:0016874">
    <property type="term" value="F:ligase activity"/>
    <property type="evidence" value="ECO:0007669"/>
    <property type="project" value="UniProtKB-KW"/>
</dbReference>
<dbReference type="GO" id="GO:0008664">
    <property type="term" value="F:RNA 2',3'-cyclic 3'-phosphodiesterase activity"/>
    <property type="evidence" value="ECO:0007669"/>
    <property type="project" value="InterPro"/>
</dbReference>
<dbReference type="EMBL" id="FMAH01000001">
    <property type="protein sequence ID" value="SCB09082.1"/>
    <property type="molecule type" value="Genomic_DNA"/>
</dbReference>
<keyword evidence="4" id="KW-1185">Reference proteome</keyword>